<keyword evidence="1" id="KW-0732">Signal</keyword>
<evidence type="ECO:0000256" key="1">
    <source>
        <dbReference type="SAM" id="SignalP"/>
    </source>
</evidence>
<dbReference type="EMBL" id="JADNRY010000032">
    <property type="protein sequence ID" value="KAF9071490.1"/>
    <property type="molecule type" value="Genomic_DNA"/>
</dbReference>
<comment type="caution">
    <text evidence="2">The sequence shown here is derived from an EMBL/GenBank/DDBJ whole genome shotgun (WGS) entry which is preliminary data.</text>
</comment>
<gene>
    <name evidence="2" type="ORF">BDP27DRAFT_1419056</name>
</gene>
<proteinExistence type="predicted"/>
<reference evidence="2" key="1">
    <citation type="submission" date="2020-11" db="EMBL/GenBank/DDBJ databases">
        <authorList>
            <consortium name="DOE Joint Genome Institute"/>
            <person name="Ahrendt S."/>
            <person name="Riley R."/>
            <person name="Andreopoulos W."/>
            <person name="Labutti K."/>
            <person name="Pangilinan J."/>
            <person name="Ruiz-Duenas F.J."/>
            <person name="Barrasa J.M."/>
            <person name="Sanchez-Garcia M."/>
            <person name="Camarero S."/>
            <person name="Miyauchi S."/>
            <person name="Serrano A."/>
            <person name="Linde D."/>
            <person name="Babiker R."/>
            <person name="Drula E."/>
            <person name="Ayuso-Fernandez I."/>
            <person name="Pacheco R."/>
            <person name="Padilla G."/>
            <person name="Ferreira P."/>
            <person name="Barriuso J."/>
            <person name="Kellner H."/>
            <person name="Castanera R."/>
            <person name="Alfaro M."/>
            <person name="Ramirez L."/>
            <person name="Pisabarro A.G."/>
            <person name="Kuo A."/>
            <person name="Tritt A."/>
            <person name="Lipzen A."/>
            <person name="He G."/>
            <person name="Yan M."/>
            <person name="Ng V."/>
            <person name="Cullen D."/>
            <person name="Martin F."/>
            <person name="Rosso M.-N."/>
            <person name="Henrissat B."/>
            <person name="Hibbett D."/>
            <person name="Martinez A.T."/>
            <person name="Grigoriev I.V."/>
        </authorList>
    </citation>
    <scope>NUCLEOTIDE SEQUENCE</scope>
    <source>
        <strain evidence="2">AH 40177</strain>
    </source>
</reference>
<sequence length="90" mass="9484">MFFTHHLLAFALLAVLISPACAAPAPPEKRSTKYTVEVPNSSQSANEEIKGSTQAIAPELGLGASALMWQDFEPKPHGDAVKKGGAGKRP</sequence>
<keyword evidence="3" id="KW-1185">Reference proteome</keyword>
<evidence type="ECO:0000313" key="2">
    <source>
        <dbReference type="EMBL" id="KAF9071490.1"/>
    </source>
</evidence>
<accession>A0A9P5U8Z3</accession>
<evidence type="ECO:0000313" key="3">
    <source>
        <dbReference type="Proteomes" id="UP000772434"/>
    </source>
</evidence>
<protein>
    <submittedName>
        <fullName evidence="2">Uncharacterized protein</fullName>
    </submittedName>
</protein>
<name>A0A9P5U8Z3_9AGAR</name>
<dbReference type="AlphaFoldDB" id="A0A9P5U8Z3"/>
<organism evidence="2 3">
    <name type="scientific">Rhodocollybia butyracea</name>
    <dbReference type="NCBI Taxonomy" id="206335"/>
    <lineage>
        <taxon>Eukaryota</taxon>
        <taxon>Fungi</taxon>
        <taxon>Dikarya</taxon>
        <taxon>Basidiomycota</taxon>
        <taxon>Agaricomycotina</taxon>
        <taxon>Agaricomycetes</taxon>
        <taxon>Agaricomycetidae</taxon>
        <taxon>Agaricales</taxon>
        <taxon>Marasmiineae</taxon>
        <taxon>Omphalotaceae</taxon>
        <taxon>Rhodocollybia</taxon>
    </lineage>
</organism>
<dbReference type="Proteomes" id="UP000772434">
    <property type="component" value="Unassembled WGS sequence"/>
</dbReference>
<feature type="chain" id="PRO_5040488613" evidence="1">
    <location>
        <begin position="23"/>
        <end position="90"/>
    </location>
</feature>
<feature type="signal peptide" evidence="1">
    <location>
        <begin position="1"/>
        <end position="22"/>
    </location>
</feature>